<proteinExistence type="predicted"/>
<gene>
    <name evidence="1" type="ORF">MRATA1EN22A_LOCUS28040</name>
</gene>
<dbReference type="EMBL" id="OX596093">
    <property type="protein sequence ID" value="CAN0569830.1"/>
    <property type="molecule type" value="Genomic_DNA"/>
</dbReference>
<accession>A0AC60A8Y0</accession>
<evidence type="ECO:0000313" key="1">
    <source>
        <dbReference type="EMBL" id="CAN0569830.1"/>
    </source>
</evidence>
<dbReference type="Proteomes" id="UP001162501">
    <property type="component" value="Chromosome 9"/>
</dbReference>
<reference evidence="1" key="1">
    <citation type="submission" date="2023-05" db="EMBL/GenBank/DDBJ databases">
        <authorList>
            <consortium name="ELIXIR-Norway"/>
        </authorList>
    </citation>
    <scope>NUCLEOTIDE SEQUENCE</scope>
</reference>
<sequence length="107" mass="12098">MMVEVMKVELVKVMDIKVVEVKIVEVMKVVEMVMVEVMDMKMVKIMEVVDMMKDTPGTRSHTPSRQASSTLSLTPPASWLARGPAVFTFHLVDTKMFLSPAILTREQ</sequence>
<evidence type="ECO:0000313" key="2">
    <source>
        <dbReference type="Proteomes" id="UP001162501"/>
    </source>
</evidence>
<name>A0AC60A8Y0_RANTA</name>
<protein>
    <submittedName>
        <fullName evidence="1">Uncharacterized protein</fullName>
    </submittedName>
</protein>
<reference evidence="1" key="2">
    <citation type="submission" date="2025-03" db="EMBL/GenBank/DDBJ databases">
        <authorList>
            <consortium name="ELIXIR-Norway"/>
            <consortium name="Elixir Norway"/>
        </authorList>
    </citation>
    <scope>NUCLEOTIDE SEQUENCE</scope>
</reference>
<organism evidence="1 2">
    <name type="scientific">Rangifer tarandus platyrhynchus</name>
    <name type="common">Svalbard reindeer</name>
    <dbReference type="NCBI Taxonomy" id="3082113"/>
    <lineage>
        <taxon>Eukaryota</taxon>
        <taxon>Metazoa</taxon>
        <taxon>Chordata</taxon>
        <taxon>Craniata</taxon>
        <taxon>Vertebrata</taxon>
        <taxon>Euteleostomi</taxon>
        <taxon>Mammalia</taxon>
        <taxon>Eutheria</taxon>
        <taxon>Laurasiatheria</taxon>
        <taxon>Artiodactyla</taxon>
        <taxon>Ruminantia</taxon>
        <taxon>Pecora</taxon>
        <taxon>Cervidae</taxon>
        <taxon>Odocoileinae</taxon>
        <taxon>Rangifer</taxon>
    </lineage>
</organism>